<gene>
    <name evidence="2" type="ORF">SCAL_001610</name>
</gene>
<comment type="caution">
    <text evidence="2">The sequence shown here is derived from an EMBL/GenBank/DDBJ whole genome shotgun (WGS) entry which is preliminary data.</text>
</comment>
<dbReference type="AlphaFoldDB" id="A0A1F2P9F6"/>
<accession>A0A1F2P9F6</accession>
<protein>
    <submittedName>
        <fullName evidence="2">Membrane protein</fullName>
    </submittedName>
</protein>
<keyword evidence="1" id="KW-0812">Transmembrane</keyword>
<feature type="transmembrane region" description="Helical" evidence="1">
    <location>
        <begin position="137"/>
        <end position="159"/>
    </location>
</feature>
<name>A0A1F2P9F6_9EURY</name>
<dbReference type="EMBL" id="LYOS01000005">
    <property type="protein sequence ID" value="OFV67341.1"/>
    <property type="molecule type" value="Genomic_DNA"/>
</dbReference>
<dbReference type="STRING" id="1838285.SCAL_001610"/>
<organism evidence="2 3">
    <name type="scientific">Candidatus Syntropharchaeum caldarium</name>
    <dbReference type="NCBI Taxonomy" id="1838285"/>
    <lineage>
        <taxon>Archaea</taxon>
        <taxon>Methanobacteriati</taxon>
        <taxon>Methanobacteriota</taxon>
        <taxon>Stenosarchaea group</taxon>
        <taxon>Methanomicrobia</taxon>
        <taxon>Methanosarcinales</taxon>
        <taxon>ANME-2 cluster</taxon>
        <taxon>Candidatus Syntropharchaeum</taxon>
    </lineage>
</organism>
<feature type="transmembrane region" description="Helical" evidence="1">
    <location>
        <begin position="98"/>
        <end position="117"/>
    </location>
</feature>
<reference evidence="2" key="1">
    <citation type="submission" date="2016-05" db="EMBL/GenBank/DDBJ databases">
        <title>Microbial consortia oxidize butane by reversing methanogenesis.</title>
        <authorList>
            <person name="Laso-Perez R."/>
            <person name="Richter M."/>
            <person name="Wegener G."/>
            <person name="Musat F."/>
        </authorList>
    </citation>
    <scope>NUCLEOTIDE SEQUENCE [LARGE SCALE GENOMIC DNA]</scope>
    <source>
        <strain evidence="2">BOX2</strain>
    </source>
</reference>
<keyword evidence="3" id="KW-1185">Reference proteome</keyword>
<proteinExistence type="predicted"/>
<evidence type="ECO:0000256" key="1">
    <source>
        <dbReference type="SAM" id="Phobius"/>
    </source>
</evidence>
<dbReference type="Proteomes" id="UP000186940">
    <property type="component" value="Unassembled WGS sequence"/>
</dbReference>
<keyword evidence="1" id="KW-0472">Membrane</keyword>
<evidence type="ECO:0000313" key="2">
    <source>
        <dbReference type="EMBL" id="OFV67341.1"/>
    </source>
</evidence>
<keyword evidence="1" id="KW-1133">Transmembrane helix</keyword>
<sequence>MNKKDLSFIIALIGLMIAATSFFYPWYSLNITLEVPDTPPIVVKLVVGANSIEAMSGNPEIDTLLDSLDLKGEYAKYAFFFILALALIGILRRKFLRTGIGLVMYVLGVYILLYLYPSFAPSLSSGGEITILAVVEILKGGYLLMTGGIVMVIAGLVAAG</sequence>
<evidence type="ECO:0000313" key="3">
    <source>
        <dbReference type="Proteomes" id="UP000186940"/>
    </source>
</evidence>
<feature type="transmembrane region" description="Helical" evidence="1">
    <location>
        <begin position="7"/>
        <end position="27"/>
    </location>
</feature>
<feature type="transmembrane region" description="Helical" evidence="1">
    <location>
        <begin position="74"/>
        <end position="91"/>
    </location>
</feature>